<name>A0A098BW86_9NOCA</name>
<dbReference type="RefSeq" id="WP_040275714.1">
    <property type="nucleotide sequence ID" value="NZ_JAJNCM010000017.1"/>
</dbReference>
<dbReference type="Pfam" id="PF00465">
    <property type="entry name" value="Fe-ADH"/>
    <property type="match status" value="1"/>
</dbReference>
<dbReference type="PANTHER" id="PTHR11496:SF102">
    <property type="entry name" value="ALCOHOL DEHYDROGENASE 4"/>
    <property type="match status" value="1"/>
</dbReference>
<dbReference type="Gene3D" id="3.40.50.1970">
    <property type="match status" value="1"/>
</dbReference>
<dbReference type="Proteomes" id="UP000042997">
    <property type="component" value="Unassembled WGS sequence"/>
</dbReference>
<dbReference type="GO" id="GO:0018506">
    <property type="term" value="F:maleylacetate reductase activity"/>
    <property type="evidence" value="ECO:0007669"/>
    <property type="project" value="UniProtKB-EC"/>
</dbReference>
<evidence type="ECO:0000256" key="1">
    <source>
        <dbReference type="ARBA" id="ARBA00007358"/>
    </source>
</evidence>
<evidence type="ECO:0000256" key="2">
    <source>
        <dbReference type="ARBA" id="ARBA00023002"/>
    </source>
</evidence>
<dbReference type="Gene3D" id="1.20.1090.10">
    <property type="entry name" value="Dehydroquinate synthase-like - alpha domain"/>
    <property type="match status" value="1"/>
</dbReference>
<reference evidence="6 7" key="1">
    <citation type="journal article" date="2014" name="Genome Announc.">
        <title>Draft Genome Sequence of Propane- and Butane-Oxidizing Actinobacterium Rhodococcus ruber IEGM 231.</title>
        <authorList>
            <person name="Ivshina I.B."/>
            <person name="Kuyukina M.S."/>
            <person name="Krivoruchko A.V."/>
            <person name="Barbe V."/>
            <person name="Fischer C."/>
        </authorList>
    </citation>
    <scope>NUCLEOTIDE SEQUENCE [LARGE SCALE GENOMIC DNA]</scope>
</reference>
<sequence length="362" mass="37261">MGLSFTHETRPQRVVFEAGGARRHLAAEIDRLGAARVMLVASAAEGALADRVVGDLPVVRHWSEVHPHVPVEVARRARRAALDAEADALVSIGGGSAVGLAKAVAMTTALPIVAVPTTYAGSEATDVWGLTDNGVKTTGADGAVLPTSVVYDSELTVGLPVDLSVASGLNALAHCVDSLWAPRADPINAALCLEGARALATGLPEVVADPDGIDGRDRCLYGAYLAAVGFASAGAGMHHKICHVLGGAYGLPHAQTHAVVLPHVLALNAASLGTLGRRLAVALGSPTPTDPGAAPAALDELRRRLDAPTSLAELGMREADLPDAVQRCLAAVPDTDPMPVTPQNLAELLYAAWSGRQTRRTP</sequence>
<dbReference type="eggNOG" id="COG1454">
    <property type="taxonomic scope" value="Bacteria"/>
</dbReference>
<dbReference type="Pfam" id="PF25137">
    <property type="entry name" value="ADH_Fe_C"/>
    <property type="match status" value="1"/>
</dbReference>
<keyword evidence="3" id="KW-0520">NAD</keyword>
<evidence type="ECO:0000313" key="7">
    <source>
        <dbReference type="Proteomes" id="UP000042997"/>
    </source>
</evidence>
<dbReference type="CDD" id="cd08177">
    <property type="entry name" value="MAR"/>
    <property type="match status" value="1"/>
</dbReference>
<organism evidence="6 7">
    <name type="scientific">Rhodococcus ruber</name>
    <dbReference type="NCBI Taxonomy" id="1830"/>
    <lineage>
        <taxon>Bacteria</taxon>
        <taxon>Bacillati</taxon>
        <taxon>Actinomycetota</taxon>
        <taxon>Actinomycetes</taxon>
        <taxon>Mycobacteriales</taxon>
        <taxon>Nocardiaceae</taxon>
        <taxon>Rhodococcus</taxon>
    </lineage>
</organism>
<gene>
    <name evidence="6" type="primary">tftE</name>
    <name evidence="6" type="ORF">RHRU231_960019</name>
</gene>
<evidence type="ECO:0000259" key="4">
    <source>
        <dbReference type="Pfam" id="PF00465"/>
    </source>
</evidence>
<evidence type="ECO:0000313" key="6">
    <source>
        <dbReference type="EMBL" id="CDZ92490.1"/>
    </source>
</evidence>
<comment type="similarity">
    <text evidence="1">Belongs to the iron-containing alcohol dehydrogenase family.</text>
</comment>
<feature type="domain" description="Fe-containing alcohol dehydrogenase-like C-terminal" evidence="5">
    <location>
        <begin position="165"/>
        <end position="353"/>
    </location>
</feature>
<dbReference type="OrthoDB" id="3812122at2"/>
<evidence type="ECO:0000256" key="3">
    <source>
        <dbReference type="ARBA" id="ARBA00023027"/>
    </source>
</evidence>
<dbReference type="EC" id="1.3.1.32" evidence="6"/>
<protein>
    <submittedName>
        <fullName evidence="6">Maleylacetate reductase</fullName>
        <ecNumber evidence="6">1.3.1.32</ecNumber>
    </submittedName>
</protein>
<dbReference type="SUPFAM" id="SSF56796">
    <property type="entry name" value="Dehydroquinate synthase-like"/>
    <property type="match status" value="1"/>
</dbReference>
<dbReference type="EMBL" id="CCSD01000112">
    <property type="protein sequence ID" value="CDZ92490.1"/>
    <property type="molecule type" value="Genomic_DNA"/>
</dbReference>
<dbReference type="GO" id="GO:0046872">
    <property type="term" value="F:metal ion binding"/>
    <property type="evidence" value="ECO:0007669"/>
    <property type="project" value="InterPro"/>
</dbReference>
<proteinExistence type="inferred from homology"/>
<dbReference type="AlphaFoldDB" id="A0A098BW86"/>
<dbReference type="InterPro" id="IPR039697">
    <property type="entry name" value="Alcohol_dehydrogenase_Fe"/>
</dbReference>
<feature type="domain" description="Alcohol dehydrogenase iron-type/glycerol dehydrogenase GldA" evidence="4">
    <location>
        <begin position="11"/>
        <end position="152"/>
    </location>
</feature>
<dbReference type="GO" id="GO:0004022">
    <property type="term" value="F:alcohol dehydrogenase (NAD+) activity"/>
    <property type="evidence" value="ECO:0007669"/>
    <property type="project" value="TreeGrafter"/>
</dbReference>
<dbReference type="PANTHER" id="PTHR11496">
    <property type="entry name" value="ALCOHOL DEHYDROGENASE"/>
    <property type="match status" value="1"/>
</dbReference>
<evidence type="ECO:0000259" key="5">
    <source>
        <dbReference type="Pfam" id="PF25137"/>
    </source>
</evidence>
<dbReference type="InterPro" id="IPR056798">
    <property type="entry name" value="ADH_Fe_C"/>
</dbReference>
<keyword evidence="2 6" id="KW-0560">Oxidoreductase</keyword>
<accession>A0A098BW86</accession>
<dbReference type="InterPro" id="IPR034786">
    <property type="entry name" value="MAR"/>
</dbReference>
<dbReference type="InterPro" id="IPR001670">
    <property type="entry name" value="ADH_Fe/GldA"/>
</dbReference>